<feature type="binding site" evidence="1">
    <location>
        <position position="129"/>
    </location>
    <ligand>
        <name>a divalent metal cation</name>
        <dbReference type="ChEBI" id="CHEBI:60240"/>
        <label>2</label>
    </ligand>
</feature>
<dbReference type="GO" id="GO:0046872">
    <property type="term" value="F:metal ion binding"/>
    <property type="evidence" value="ECO:0007669"/>
    <property type="project" value="UniProtKB-KW"/>
</dbReference>
<dbReference type="PANTHER" id="PTHR46124">
    <property type="entry name" value="D-AMINOACYL-TRNA DEACYLASE"/>
    <property type="match status" value="1"/>
</dbReference>
<gene>
    <name evidence="2" type="ORF">ENO77_01895</name>
</gene>
<sequence>MKTRRRIADVHCHLHDYPDNEVSIIGGLGLEIIAVSDDYRSSLRTLSIADRRQWVIPAVGIHPWNVNAGSLKEVDMIKYLVYRSKNRVRVLGEVGLDKKFKPETYENQLQVFREFIALATDVKAVLNVHAAGAWNDIVDMLLRSDVPSAIVHWYTGPLELVKKLKDRGFFISINPAVAIQQKHREIASLAPLDIVLVESDGPYKYRGLTMHPRNVFDVIKVIAEARNMKLEEVCEVVSHNYERLKKFLT</sequence>
<dbReference type="GO" id="GO:0016788">
    <property type="term" value="F:hydrolase activity, acting on ester bonds"/>
    <property type="evidence" value="ECO:0007669"/>
    <property type="project" value="InterPro"/>
</dbReference>
<dbReference type="Pfam" id="PF01026">
    <property type="entry name" value="TatD_DNase"/>
    <property type="match status" value="1"/>
</dbReference>
<evidence type="ECO:0000256" key="1">
    <source>
        <dbReference type="PIRSR" id="PIRSR005902-1"/>
    </source>
</evidence>
<protein>
    <submittedName>
        <fullName evidence="2">TatD family deoxyribonuclease</fullName>
    </submittedName>
</protein>
<evidence type="ECO:0000313" key="2">
    <source>
        <dbReference type="EMBL" id="HEW52913.1"/>
    </source>
</evidence>
<feature type="binding site" evidence="1">
    <location>
        <position position="152"/>
    </location>
    <ligand>
        <name>a divalent metal cation</name>
        <dbReference type="ChEBI" id="CHEBI:60240"/>
        <label>2</label>
    </ligand>
</feature>
<dbReference type="PANTHER" id="PTHR46124:SF2">
    <property type="entry name" value="D-AMINOACYL-TRNA DEACYLASE"/>
    <property type="match status" value="1"/>
</dbReference>
<dbReference type="InterPro" id="IPR001130">
    <property type="entry name" value="TatD-like"/>
</dbReference>
<accession>A0A7C2VDB8</accession>
<feature type="binding site" evidence="1">
    <location>
        <position position="11"/>
    </location>
    <ligand>
        <name>a divalent metal cation</name>
        <dbReference type="ChEBI" id="CHEBI:60240"/>
        <label>1</label>
    </ligand>
</feature>
<dbReference type="SUPFAM" id="SSF51556">
    <property type="entry name" value="Metallo-dependent hydrolases"/>
    <property type="match status" value="1"/>
</dbReference>
<keyword evidence="1" id="KW-0479">Metal-binding</keyword>
<dbReference type="EMBL" id="DSGT01000006">
    <property type="protein sequence ID" value="HEW52913.1"/>
    <property type="molecule type" value="Genomic_DNA"/>
</dbReference>
<proteinExistence type="predicted"/>
<feature type="binding site" evidence="1">
    <location>
        <position position="93"/>
    </location>
    <ligand>
        <name>a divalent metal cation</name>
        <dbReference type="ChEBI" id="CHEBI:60240"/>
        <label>1</label>
    </ligand>
</feature>
<dbReference type="InterPro" id="IPR032466">
    <property type="entry name" value="Metal_Hydrolase"/>
</dbReference>
<feature type="binding site" evidence="1">
    <location>
        <position position="200"/>
    </location>
    <ligand>
        <name>a divalent metal cation</name>
        <dbReference type="ChEBI" id="CHEBI:60240"/>
        <label>1</label>
    </ligand>
</feature>
<dbReference type="AlphaFoldDB" id="A0A7C2VDB8"/>
<reference evidence="2" key="1">
    <citation type="journal article" date="2020" name="mSystems">
        <title>Genome- and Community-Level Interaction Insights into Carbon Utilization and Element Cycling Functions of Hydrothermarchaeota in Hydrothermal Sediment.</title>
        <authorList>
            <person name="Zhou Z."/>
            <person name="Liu Y."/>
            <person name="Xu W."/>
            <person name="Pan J."/>
            <person name="Luo Z.H."/>
            <person name="Li M."/>
        </authorList>
    </citation>
    <scope>NUCLEOTIDE SEQUENCE [LARGE SCALE GENOMIC DNA]</scope>
    <source>
        <strain evidence="2">SpSt-16</strain>
    </source>
</reference>
<organism evidence="2">
    <name type="scientific">Ignisphaera aggregans</name>
    <dbReference type="NCBI Taxonomy" id="334771"/>
    <lineage>
        <taxon>Archaea</taxon>
        <taxon>Thermoproteota</taxon>
        <taxon>Thermoprotei</taxon>
        <taxon>Desulfurococcales</taxon>
        <taxon>Desulfurococcaceae</taxon>
        <taxon>Ignisphaera</taxon>
    </lineage>
</organism>
<dbReference type="PIRSF" id="PIRSF005902">
    <property type="entry name" value="DNase_TatD"/>
    <property type="match status" value="1"/>
</dbReference>
<feature type="binding site" evidence="1">
    <location>
        <position position="13"/>
    </location>
    <ligand>
        <name>a divalent metal cation</name>
        <dbReference type="ChEBI" id="CHEBI:60240"/>
        <label>1</label>
    </ligand>
</feature>
<comment type="caution">
    <text evidence="2">The sequence shown here is derived from an EMBL/GenBank/DDBJ whole genome shotgun (WGS) entry which is preliminary data.</text>
</comment>
<dbReference type="Gene3D" id="3.20.20.140">
    <property type="entry name" value="Metal-dependent hydrolases"/>
    <property type="match status" value="1"/>
</dbReference>
<name>A0A7C2VDB8_9CREN</name>